<evidence type="ECO:0000256" key="2">
    <source>
        <dbReference type="ARBA" id="ARBA00012438"/>
    </source>
</evidence>
<feature type="transmembrane region" description="Helical" evidence="10">
    <location>
        <begin position="333"/>
        <end position="352"/>
    </location>
</feature>
<evidence type="ECO:0000256" key="9">
    <source>
        <dbReference type="SAM" id="Coils"/>
    </source>
</evidence>
<keyword evidence="9" id="KW-0175">Coiled coil</keyword>
<proteinExistence type="predicted"/>
<feature type="transmembrane region" description="Helical" evidence="10">
    <location>
        <begin position="431"/>
        <end position="451"/>
    </location>
</feature>
<dbReference type="Gene3D" id="2.60.40.2380">
    <property type="match status" value="1"/>
</dbReference>
<dbReference type="PANTHER" id="PTHR24421:SF10">
    <property type="entry name" value="NITRATE_NITRITE SENSOR PROTEIN NARQ"/>
    <property type="match status" value="1"/>
</dbReference>
<dbReference type="Proteomes" id="UP000298471">
    <property type="component" value="Unassembled WGS sequence"/>
</dbReference>
<dbReference type="AlphaFoldDB" id="A0A4Z0QAN3"/>
<sequence>MLATALKLGGKATWQGLPQYYTASSSLVLCLHPAFSAPVLLRLLALCAFLFGFSVRGIAQTAEVQTLLDTLFLEGENHRHVSEVYRYYTEPFSVKPSPEHADSLWRAGAFAPGRWHKALSLGFLHQRVWERIAVANTSPQRSRYVWSIYNFTDSATLYIRTAGEQRFSQVTASSWQPADQRPFPARSLSFPFTLEAGQRAVLYLRVDHRAGALYLPTYIETTEQFLASEVQAPFERHWIWLLGFYVSSALFNLVLFAFLRDRIHIWYVLYVLCITLFLLMEDGFDALVLPAVLYQLIWSVGQFNLLLLAAACGVQIMQSYLRLRTGWPRLYRLGNWLAAGSAGFVLAYSLLFPWAVKTSATLATVLNGAREVLLLTLAIYSWGTLIAVLLSRRQQLAAYYALTYFFFFVGFMLFWLNHLGLTNFNLIRPNALAWGLVLELIVLSALLTGRFRHTLRQNEKLRIRQLRQRNAQGTRLIAAQEEERAQLARELHDALGPNLAALHMAWQGPAMREALASSPAATAVAHHTELLLRHLRDDVRTFSHSILPVEPGQGTLTESVAVLAELHNAYGTPKVTPYCDAGVNELPAAVQQAAYRITAELLNNAIRHSRATEVSVQLLRHPQELEILVEDNGRGFEQNHPAAGIGLRGVRARADYLHGQLHIDSASHGTSIIVRLPC</sequence>
<keyword evidence="10" id="KW-1133">Transmembrane helix</keyword>
<dbReference type="Gene3D" id="3.30.565.10">
    <property type="entry name" value="Histidine kinase-like ATPase, C-terminal domain"/>
    <property type="match status" value="1"/>
</dbReference>
<dbReference type="Pfam" id="PF07696">
    <property type="entry name" value="7TMR-DISMED2"/>
    <property type="match status" value="1"/>
</dbReference>
<dbReference type="GO" id="GO:0046983">
    <property type="term" value="F:protein dimerization activity"/>
    <property type="evidence" value="ECO:0007669"/>
    <property type="project" value="InterPro"/>
</dbReference>
<feature type="transmembrane region" description="Helical" evidence="10">
    <location>
        <begin position="372"/>
        <end position="390"/>
    </location>
</feature>
<comment type="catalytic activity">
    <reaction evidence="1">
        <text>ATP + protein L-histidine = ADP + protein N-phospho-L-histidine.</text>
        <dbReference type="EC" id="2.7.13.3"/>
    </reaction>
</comment>
<keyword evidence="10" id="KW-0472">Membrane</keyword>
<feature type="transmembrane region" description="Helical" evidence="10">
    <location>
        <begin position="296"/>
        <end position="321"/>
    </location>
</feature>
<organism evidence="12 13">
    <name type="scientific">Hymenobacter metallicola</name>
    <dbReference type="NCBI Taxonomy" id="2563114"/>
    <lineage>
        <taxon>Bacteria</taxon>
        <taxon>Pseudomonadati</taxon>
        <taxon>Bacteroidota</taxon>
        <taxon>Cytophagia</taxon>
        <taxon>Cytophagales</taxon>
        <taxon>Hymenobacteraceae</taxon>
        <taxon>Hymenobacter</taxon>
    </lineage>
</organism>
<dbReference type="Gene3D" id="1.20.5.1930">
    <property type="match status" value="1"/>
</dbReference>
<dbReference type="GO" id="GO:0000155">
    <property type="term" value="F:phosphorelay sensor kinase activity"/>
    <property type="evidence" value="ECO:0007669"/>
    <property type="project" value="InterPro"/>
</dbReference>
<evidence type="ECO:0000259" key="11">
    <source>
        <dbReference type="PROSITE" id="PS50109"/>
    </source>
</evidence>
<dbReference type="InterPro" id="IPR050482">
    <property type="entry name" value="Sensor_HK_TwoCompSys"/>
</dbReference>
<dbReference type="GO" id="GO:0016020">
    <property type="term" value="C:membrane"/>
    <property type="evidence" value="ECO:0007669"/>
    <property type="project" value="InterPro"/>
</dbReference>
<dbReference type="Pfam" id="PF07730">
    <property type="entry name" value="HisKA_3"/>
    <property type="match status" value="1"/>
</dbReference>
<evidence type="ECO:0000313" key="12">
    <source>
        <dbReference type="EMBL" id="TGE27080.1"/>
    </source>
</evidence>
<gene>
    <name evidence="12" type="ORF">E5K02_11790</name>
</gene>
<feature type="domain" description="Histidine kinase" evidence="11">
    <location>
        <begin position="596"/>
        <end position="678"/>
    </location>
</feature>
<evidence type="ECO:0000256" key="1">
    <source>
        <dbReference type="ARBA" id="ARBA00000085"/>
    </source>
</evidence>
<feature type="transmembrane region" description="Helical" evidence="10">
    <location>
        <begin position="265"/>
        <end position="284"/>
    </location>
</feature>
<dbReference type="InterPro" id="IPR005467">
    <property type="entry name" value="His_kinase_dom"/>
</dbReference>
<evidence type="ECO:0000256" key="5">
    <source>
        <dbReference type="ARBA" id="ARBA00022741"/>
    </source>
</evidence>
<evidence type="ECO:0000256" key="3">
    <source>
        <dbReference type="ARBA" id="ARBA00022553"/>
    </source>
</evidence>
<dbReference type="GO" id="GO:0005524">
    <property type="term" value="F:ATP binding"/>
    <property type="evidence" value="ECO:0007669"/>
    <property type="project" value="UniProtKB-KW"/>
</dbReference>
<dbReference type="InterPro" id="IPR011712">
    <property type="entry name" value="Sig_transdc_His_kin_sub3_dim/P"/>
</dbReference>
<dbReference type="CDD" id="cd16917">
    <property type="entry name" value="HATPase_UhpB-NarQ-NarX-like"/>
    <property type="match status" value="1"/>
</dbReference>
<feature type="transmembrane region" description="Helical" evidence="10">
    <location>
        <begin position="238"/>
        <end position="258"/>
    </location>
</feature>
<evidence type="ECO:0000256" key="10">
    <source>
        <dbReference type="SAM" id="Phobius"/>
    </source>
</evidence>
<comment type="caution">
    <text evidence="12">The sequence shown here is derived from an EMBL/GenBank/DDBJ whole genome shotgun (WGS) entry which is preliminary data.</text>
</comment>
<evidence type="ECO:0000313" key="13">
    <source>
        <dbReference type="Proteomes" id="UP000298471"/>
    </source>
</evidence>
<dbReference type="InterPro" id="IPR011623">
    <property type="entry name" value="7TMR_DISM_rcpt_extracell_dom1"/>
</dbReference>
<reference evidence="12 13" key="1">
    <citation type="submission" date="2019-04" db="EMBL/GenBank/DDBJ databases">
        <authorList>
            <person name="Feng G."/>
            <person name="Zhang J."/>
            <person name="Zhu H."/>
        </authorList>
    </citation>
    <scope>NUCLEOTIDE SEQUENCE [LARGE SCALE GENOMIC DNA]</scope>
    <source>
        <strain evidence="12 13">9PBR-1</strain>
    </source>
</reference>
<name>A0A4Z0QAN3_9BACT</name>
<keyword evidence="8" id="KW-0902">Two-component regulatory system</keyword>
<evidence type="ECO:0000256" key="6">
    <source>
        <dbReference type="ARBA" id="ARBA00022777"/>
    </source>
</evidence>
<keyword evidence="6" id="KW-0418">Kinase</keyword>
<dbReference type="InterPro" id="IPR036890">
    <property type="entry name" value="HATPase_C_sf"/>
</dbReference>
<dbReference type="InterPro" id="IPR003594">
    <property type="entry name" value="HATPase_dom"/>
</dbReference>
<evidence type="ECO:0000256" key="8">
    <source>
        <dbReference type="ARBA" id="ARBA00023012"/>
    </source>
</evidence>
<keyword evidence="3" id="KW-0597">Phosphoprotein</keyword>
<evidence type="ECO:0000256" key="4">
    <source>
        <dbReference type="ARBA" id="ARBA00022679"/>
    </source>
</evidence>
<dbReference type="PROSITE" id="PS50109">
    <property type="entry name" value="HIS_KIN"/>
    <property type="match status" value="1"/>
</dbReference>
<evidence type="ECO:0000256" key="7">
    <source>
        <dbReference type="ARBA" id="ARBA00022840"/>
    </source>
</evidence>
<dbReference type="Pfam" id="PF02518">
    <property type="entry name" value="HATPase_c"/>
    <property type="match status" value="1"/>
</dbReference>
<dbReference type="InterPro" id="IPR011622">
    <property type="entry name" value="7TMR_DISM_rcpt_extracell_dom2"/>
</dbReference>
<dbReference type="Pfam" id="PF07695">
    <property type="entry name" value="7TMR-DISM_7TM"/>
    <property type="match status" value="1"/>
</dbReference>
<accession>A0A4Z0QAN3</accession>
<keyword evidence="4" id="KW-0808">Transferase</keyword>
<feature type="transmembrane region" description="Helical" evidence="10">
    <location>
        <begin position="397"/>
        <end position="416"/>
    </location>
</feature>
<keyword evidence="13" id="KW-1185">Reference proteome</keyword>
<keyword evidence="5" id="KW-0547">Nucleotide-binding</keyword>
<dbReference type="SMART" id="SM00387">
    <property type="entry name" value="HATPase_c"/>
    <property type="match status" value="1"/>
</dbReference>
<keyword evidence="7" id="KW-0067">ATP-binding</keyword>
<dbReference type="SUPFAM" id="SSF55874">
    <property type="entry name" value="ATPase domain of HSP90 chaperone/DNA topoisomerase II/histidine kinase"/>
    <property type="match status" value="1"/>
</dbReference>
<dbReference type="PANTHER" id="PTHR24421">
    <property type="entry name" value="NITRATE/NITRITE SENSOR PROTEIN NARX-RELATED"/>
    <property type="match status" value="1"/>
</dbReference>
<keyword evidence="10" id="KW-0812">Transmembrane</keyword>
<feature type="coiled-coil region" evidence="9">
    <location>
        <begin position="463"/>
        <end position="490"/>
    </location>
</feature>
<dbReference type="OrthoDB" id="9760839at2"/>
<protein>
    <recommendedName>
        <fullName evidence="2">histidine kinase</fullName>
        <ecNumber evidence="2">2.7.13.3</ecNumber>
    </recommendedName>
</protein>
<dbReference type="EC" id="2.7.13.3" evidence="2"/>
<dbReference type="EMBL" id="SRMB01000002">
    <property type="protein sequence ID" value="TGE27080.1"/>
    <property type="molecule type" value="Genomic_DNA"/>
</dbReference>